<keyword evidence="2 5" id="KW-0645">Protease</keyword>
<dbReference type="GO" id="GO:0007165">
    <property type="term" value="P:signal transduction"/>
    <property type="evidence" value="ECO:0007669"/>
    <property type="project" value="TreeGrafter"/>
</dbReference>
<evidence type="ECO:0000256" key="6">
    <source>
        <dbReference type="SAM" id="Phobius"/>
    </source>
</evidence>
<dbReference type="EMBL" id="FQZP01000003">
    <property type="protein sequence ID" value="SHI49897.1"/>
    <property type="molecule type" value="Genomic_DNA"/>
</dbReference>
<evidence type="ECO:0000256" key="3">
    <source>
        <dbReference type="ARBA" id="ARBA00022801"/>
    </source>
</evidence>
<dbReference type="GO" id="GO:0008236">
    <property type="term" value="F:serine-type peptidase activity"/>
    <property type="evidence" value="ECO:0007669"/>
    <property type="project" value="UniProtKB-KW"/>
</dbReference>
<organism evidence="8 9">
    <name type="scientific">Thermoclostridium caenicola</name>
    <dbReference type="NCBI Taxonomy" id="659425"/>
    <lineage>
        <taxon>Bacteria</taxon>
        <taxon>Bacillati</taxon>
        <taxon>Bacillota</taxon>
        <taxon>Clostridia</taxon>
        <taxon>Eubacteriales</taxon>
        <taxon>Oscillospiraceae</taxon>
        <taxon>Thermoclostridium</taxon>
    </lineage>
</organism>
<evidence type="ECO:0000313" key="8">
    <source>
        <dbReference type="EMBL" id="SHI49897.1"/>
    </source>
</evidence>
<keyword evidence="6" id="KW-0812">Transmembrane</keyword>
<dbReference type="InterPro" id="IPR005151">
    <property type="entry name" value="Tail-specific_protease"/>
</dbReference>
<dbReference type="Gene3D" id="3.30.750.44">
    <property type="match status" value="1"/>
</dbReference>
<evidence type="ECO:0000313" key="9">
    <source>
        <dbReference type="Proteomes" id="UP000324781"/>
    </source>
</evidence>
<dbReference type="NCBIfam" id="TIGR00225">
    <property type="entry name" value="prc"/>
    <property type="match status" value="1"/>
</dbReference>
<dbReference type="SUPFAM" id="SSF50156">
    <property type="entry name" value="PDZ domain-like"/>
    <property type="match status" value="1"/>
</dbReference>
<dbReference type="Proteomes" id="UP000324781">
    <property type="component" value="Unassembled WGS sequence"/>
</dbReference>
<dbReference type="PANTHER" id="PTHR32060:SF30">
    <property type="entry name" value="CARBOXY-TERMINAL PROCESSING PROTEASE CTPA"/>
    <property type="match status" value="1"/>
</dbReference>
<evidence type="ECO:0000256" key="4">
    <source>
        <dbReference type="ARBA" id="ARBA00022825"/>
    </source>
</evidence>
<dbReference type="InterPro" id="IPR004447">
    <property type="entry name" value="Peptidase_S41A"/>
</dbReference>
<dbReference type="Pfam" id="PF03572">
    <property type="entry name" value="Peptidase_S41"/>
    <property type="match status" value="1"/>
</dbReference>
<dbReference type="InterPro" id="IPR029045">
    <property type="entry name" value="ClpP/crotonase-like_dom_sf"/>
</dbReference>
<keyword evidence="4 5" id="KW-0720">Serine protease</keyword>
<evidence type="ECO:0000256" key="5">
    <source>
        <dbReference type="RuleBase" id="RU004404"/>
    </source>
</evidence>
<keyword evidence="6" id="KW-1133">Transmembrane helix</keyword>
<comment type="similarity">
    <text evidence="1 5">Belongs to the peptidase S41A family.</text>
</comment>
<proteinExistence type="inferred from homology"/>
<dbReference type="Gene3D" id="3.90.226.10">
    <property type="entry name" value="2-enoyl-CoA Hydratase, Chain A, domain 1"/>
    <property type="match status" value="1"/>
</dbReference>
<dbReference type="CDD" id="cd06782">
    <property type="entry name" value="cpPDZ_CPP-like"/>
    <property type="match status" value="1"/>
</dbReference>
<dbReference type="SMART" id="SM00245">
    <property type="entry name" value="TSPc"/>
    <property type="match status" value="1"/>
</dbReference>
<protein>
    <submittedName>
        <fullName evidence="8">Carboxyl-terminal processing protease</fullName>
    </submittedName>
</protein>
<dbReference type="SUPFAM" id="SSF52096">
    <property type="entry name" value="ClpP/crotonase"/>
    <property type="match status" value="1"/>
</dbReference>
<feature type="domain" description="PDZ" evidence="7">
    <location>
        <begin position="134"/>
        <end position="196"/>
    </location>
</feature>
<dbReference type="InterPro" id="IPR001478">
    <property type="entry name" value="PDZ"/>
</dbReference>
<dbReference type="GO" id="GO:0006508">
    <property type="term" value="P:proteolysis"/>
    <property type="evidence" value="ECO:0007669"/>
    <property type="project" value="UniProtKB-KW"/>
</dbReference>
<dbReference type="CDD" id="cd07560">
    <property type="entry name" value="Peptidase_S41_CPP"/>
    <property type="match status" value="1"/>
</dbReference>
<reference evidence="8 9" key="1">
    <citation type="submission" date="2016-11" db="EMBL/GenBank/DDBJ databases">
        <authorList>
            <person name="Varghese N."/>
            <person name="Submissions S."/>
        </authorList>
    </citation>
    <scope>NUCLEOTIDE SEQUENCE [LARGE SCALE GENOMIC DNA]</scope>
    <source>
        <strain evidence="8 9">DSM 19027</strain>
    </source>
</reference>
<dbReference type="PANTHER" id="PTHR32060">
    <property type="entry name" value="TAIL-SPECIFIC PROTEASE"/>
    <property type="match status" value="1"/>
</dbReference>
<dbReference type="Pfam" id="PF22694">
    <property type="entry name" value="CtpB_N-like"/>
    <property type="match status" value="1"/>
</dbReference>
<dbReference type="SMART" id="SM00228">
    <property type="entry name" value="PDZ"/>
    <property type="match status" value="1"/>
</dbReference>
<keyword evidence="6" id="KW-0472">Membrane</keyword>
<evidence type="ECO:0000259" key="7">
    <source>
        <dbReference type="PROSITE" id="PS50106"/>
    </source>
</evidence>
<keyword evidence="9" id="KW-1185">Reference proteome</keyword>
<name>A0A1M6BML1_9FIRM</name>
<evidence type="ECO:0000256" key="1">
    <source>
        <dbReference type="ARBA" id="ARBA00009179"/>
    </source>
</evidence>
<dbReference type="PROSITE" id="PS50106">
    <property type="entry name" value="PDZ"/>
    <property type="match status" value="1"/>
</dbReference>
<keyword evidence="3 5" id="KW-0378">Hydrolase</keyword>
<feature type="transmembrane region" description="Helical" evidence="6">
    <location>
        <begin position="31"/>
        <end position="56"/>
    </location>
</feature>
<gene>
    <name evidence="8" type="ORF">SAMN05444373_100360</name>
</gene>
<sequence>MGFPCPEGSQRDLKLRKGCCMKNRATLIRTIAIALVCSAISFIAGYFVSVGTLVSWDVMLTRPLTDWFKQQYALFFDKSQVDIENIEAFNRVKNLLNSRYYKPVDVNDLLEGAIRGLAAGTEDPYTVYYNPEEMRKFLEEATGNYEGIGVLVGMDENYILTVGDVFPGTPAKEAGIQKGDKIVKVDDEDVTVIRDIDLIVKKIKGPPGTVVKITVYREEIRDYIDFQVTRQAINVSYISSKILEDGIGYIRIKQFDNDISEDFRNHLNSLLARGIKGLVIDVRDNPGGDYREVVRICDMLLPKGLIVYVEDRAGQRKEEFSDENYVDIPISLLVNENSASASEILSGALKDYNRATLVGTRTYGKGLVQQIDMHFTNGGGLKYTIARYFTPSGVCIHEVGVEPDVEVALDEALRNKSLDDIPHDKDNQLQVALAELRKKMP</sequence>
<evidence type="ECO:0000256" key="2">
    <source>
        <dbReference type="ARBA" id="ARBA00022670"/>
    </source>
</evidence>
<dbReference type="GO" id="GO:0030288">
    <property type="term" value="C:outer membrane-bounded periplasmic space"/>
    <property type="evidence" value="ECO:0007669"/>
    <property type="project" value="TreeGrafter"/>
</dbReference>
<dbReference type="AlphaFoldDB" id="A0A1M6BML1"/>
<accession>A0A1M6BML1</accession>
<dbReference type="GO" id="GO:0004175">
    <property type="term" value="F:endopeptidase activity"/>
    <property type="evidence" value="ECO:0007669"/>
    <property type="project" value="TreeGrafter"/>
</dbReference>
<dbReference type="InterPro" id="IPR041489">
    <property type="entry name" value="PDZ_6"/>
</dbReference>
<dbReference type="InterPro" id="IPR055210">
    <property type="entry name" value="CtpA/B_N"/>
</dbReference>
<dbReference type="InterPro" id="IPR036034">
    <property type="entry name" value="PDZ_sf"/>
</dbReference>
<dbReference type="Gene3D" id="2.30.42.10">
    <property type="match status" value="1"/>
</dbReference>
<dbReference type="Pfam" id="PF17820">
    <property type="entry name" value="PDZ_6"/>
    <property type="match status" value="1"/>
</dbReference>